<reference evidence="2 3" key="1">
    <citation type="submission" date="2018-03" db="EMBL/GenBank/DDBJ databases">
        <title>Genome sequence of Clostridium vincentii DSM 10228.</title>
        <authorList>
            <person name="Poehlein A."/>
            <person name="Daniel R."/>
        </authorList>
    </citation>
    <scope>NUCLEOTIDE SEQUENCE [LARGE SCALE GENOMIC DNA]</scope>
    <source>
        <strain evidence="2 3">DSM 10228</strain>
    </source>
</reference>
<feature type="transmembrane region" description="Helical" evidence="1">
    <location>
        <begin position="169"/>
        <end position="191"/>
    </location>
</feature>
<dbReference type="Gene3D" id="1.10.1900.10">
    <property type="entry name" value="c-terminal domain of poly(a) binding protein"/>
    <property type="match status" value="1"/>
</dbReference>
<dbReference type="EMBL" id="PVXQ01000023">
    <property type="protein sequence ID" value="PRR81833.1"/>
    <property type="molecule type" value="Genomic_DNA"/>
</dbReference>
<keyword evidence="1" id="KW-1133">Transmembrane helix</keyword>
<dbReference type="OrthoDB" id="1655249at2"/>
<proteinExistence type="predicted"/>
<feature type="transmembrane region" description="Helical" evidence="1">
    <location>
        <begin position="136"/>
        <end position="157"/>
    </location>
</feature>
<dbReference type="Proteomes" id="UP000239471">
    <property type="component" value="Unassembled WGS sequence"/>
</dbReference>
<gene>
    <name evidence="2" type="ORF">CLVI_21790</name>
</gene>
<accession>A0A2T0BDC0</accession>
<comment type="caution">
    <text evidence="2">The sequence shown here is derived from an EMBL/GenBank/DDBJ whole genome shotgun (WGS) entry which is preliminary data.</text>
</comment>
<dbReference type="SUPFAM" id="SSF158560">
    <property type="entry name" value="BH3980-like"/>
    <property type="match status" value="1"/>
</dbReference>
<evidence type="ECO:0000313" key="3">
    <source>
        <dbReference type="Proteomes" id="UP000239471"/>
    </source>
</evidence>
<evidence type="ECO:0000313" key="2">
    <source>
        <dbReference type="EMBL" id="PRR81833.1"/>
    </source>
</evidence>
<sequence length="230" mass="25759">MSKIKNEIKTNYENMMKVEEKYQDLVTDIVCYIRVELNEEDAEEAINDINDILLSAQDRGEDLYEVIGDYQVFCKDIIASYKDGVKGYELKNLKSYIPIVIGGLIFFIALDIVSNFPYGQISSLKDILGVKYSLTLAPIMTFIVAFAVAIGVFNFIAKSSSGRKKRKRDNVIFLLGYLFIIAILVVVGIVAKNIEIITLNSFGIGYILAIIIVISGIGHMIYTSIKATRK</sequence>
<dbReference type="AlphaFoldDB" id="A0A2T0BDC0"/>
<keyword evidence="3" id="KW-1185">Reference proteome</keyword>
<evidence type="ECO:0000256" key="1">
    <source>
        <dbReference type="SAM" id="Phobius"/>
    </source>
</evidence>
<organism evidence="2 3">
    <name type="scientific">Clostridium vincentii</name>
    <dbReference type="NCBI Taxonomy" id="52704"/>
    <lineage>
        <taxon>Bacteria</taxon>
        <taxon>Bacillati</taxon>
        <taxon>Bacillota</taxon>
        <taxon>Clostridia</taxon>
        <taxon>Eubacteriales</taxon>
        <taxon>Clostridiaceae</taxon>
        <taxon>Clostridium</taxon>
    </lineage>
</organism>
<keyword evidence="1" id="KW-0472">Membrane</keyword>
<protein>
    <recommendedName>
        <fullName evidence="4">DUF1048 domain-containing protein</fullName>
    </recommendedName>
</protein>
<name>A0A2T0BDC0_9CLOT</name>
<feature type="transmembrane region" description="Helical" evidence="1">
    <location>
        <begin position="203"/>
        <end position="222"/>
    </location>
</feature>
<evidence type="ECO:0008006" key="4">
    <source>
        <dbReference type="Google" id="ProtNLM"/>
    </source>
</evidence>
<feature type="transmembrane region" description="Helical" evidence="1">
    <location>
        <begin position="96"/>
        <end position="116"/>
    </location>
</feature>
<dbReference type="RefSeq" id="WP_106060139.1">
    <property type="nucleotide sequence ID" value="NZ_PVXQ01000023.1"/>
</dbReference>
<keyword evidence="1" id="KW-0812">Transmembrane</keyword>